<reference evidence="2" key="1">
    <citation type="submission" date="2021-11" db="EMBL/GenBank/DDBJ databases">
        <authorList>
            <person name="Bulgarelli D."/>
        </authorList>
    </citation>
    <scope>NUCLEOTIDE SEQUENCE</scope>
    <source>
        <strain evidence="2">Bi133</strain>
    </source>
</reference>
<gene>
    <name evidence="2" type="primary">pglJ</name>
    <name evidence="2" type="ORF">SRABI133_01288</name>
</gene>
<dbReference type="SUPFAM" id="SSF53756">
    <property type="entry name" value="UDP-Glycosyltransferase/glycogen phosphorylase"/>
    <property type="match status" value="1"/>
</dbReference>
<dbReference type="RefSeq" id="WP_230301231.1">
    <property type="nucleotide sequence ID" value="NZ_CAKKMG010000011.1"/>
</dbReference>
<name>A0A9W4KSU8_9BACI</name>
<dbReference type="AlphaFoldDB" id="A0A9W4KSU8"/>
<dbReference type="EMBL" id="CAKKMG010000011">
    <property type="protein sequence ID" value="CAH0175363.1"/>
    <property type="molecule type" value="Genomic_DNA"/>
</dbReference>
<evidence type="ECO:0000313" key="2">
    <source>
        <dbReference type="EMBL" id="CAH0175363.1"/>
    </source>
</evidence>
<dbReference type="CDD" id="cd03811">
    <property type="entry name" value="GT4_GT28_WabH-like"/>
    <property type="match status" value="1"/>
</dbReference>
<dbReference type="PANTHER" id="PTHR12526">
    <property type="entry name" value="GLYCOSYLTRANSFERASE"/>
    <property type="match status" value="1"/>
</dbReference>
<feature type="domain" description="Glycosyl transferase family 1" evidence="1">
    <location>
        <begin position="203"/>
        <end position="355"/>
    </location>
</feature>
<dbReference type="EC" id="2.4.1.291" evidence="2"/>
<organism evidence="2 3">
    <name type="scientific">Peribacillus simplex</name>
    <dbReference type="NCBI Taxonomy" id="1478"/>
    <lineage>
        <taxon>Bacteria</taxon>
        <taxon>Bacillati</taxon>
        <taxon>Bacillota</taxon>
        <taxon>Bacilli</taxon>
        <taxon>Bacillales</taxon>
        <taxon>Bacillaceae</taxon>
        <taxon>Peribacillus</taxon>
    </lineage>
</organism>
<comment type="caution">
    <text evidence="2">The sequence shown here is derived from an EMBL/GenBank/DDBJ whole genome shotgun (WGS) entry which is preliminary data.</text>
</comment>
<proteinExistence type="predicted"/>
<protein>
    <submittedName>
        <fullName evidence="2">N-acetylgalactosamine-N, N'-diacetylbacillosaminyl-diphospho-undecaprenol 4-alpha-N-acetylgalactosaminyltransferase</fullName>
        <ecNumber evidence="2">2.4.1.291</ecNumber>
    </submittedName>
</protein>
<accession>A0A9W4KSU8</accession>
<dbReference type="PANTHER" id="PTHR12526:SF630">
    <property type="entry name" value="GLYCOSYLTRANSFERASE"/>
    <property type="match status" value="1"/>
</dbReference>
<dbReference type="Pfam" id="PF00534">
    <property type="entry name" value="Glycos_transf_1"/>
    <property type="match status" value="1"/>
</dbReference>
<dbReference type="GO" id="GO:0016757">
    <property type="term" value="F:glycosyltransferase activity"/>
    <property type="evidence" value="ECO:0007669"/>
    <property type="project" value="UniProtKB-KW"/>
</dbReference>
<sequence length="377" mass="43218">MTKKVLFCIDSLKGGGAEKVLIDILNRINNKYDITLFLIYNNGVYLDNLPKNVRVNYMFNTNNPFFLKNKILLKFLEKVIDIVFQKIPSKLLYKLFIRNKFEVEIAFLEGKSTKLISGSKQTSKKIAWVHTNLKNHHWTKSLYKSINDEKKHYNYFNDVIFVSKDSMEGYLDIFNMEKDNKLKVIYNPIDDENIVEKAIEGEEKYKKFTVCSVGRLGHEKGFDRLIKAHARLISDGIFHNLIIIGDGVEKNSLIKLCQELGVEKTVQLLGFKKNPYKYIKNANLFVCSSRAEGYSLALAEAMILGLPVLSTSCGGTKEILDSGKYGFLVGNSADDIYNGIKTLLLNEQKLEYFKNMSIIRSQDFKIERALGQIKKLI</sequence>
<keyword evidence="2" id="KW-0328">Glycosyltransferase</keyword>
<dbReference type="Proteomes" id="UP000789326">
    <property type="component" value="Unassembled WGS sequence"/>
</dbReference>
<evidence type="ECO:0000259" key="1">
    <source>
        <dbReference type="Pfam" id="PF00534"/>
    </source>
</evidence>
<evidence type="ECO:0000313" key="3">
    <source>
        <dbReference type="Proteomes" id="UP000789326"/>
    </source>
</evidence>
<dbReference type="InterPro" id="IPR001296">
    <property type="entry name" value="Glyco_trans_1"/>
</dbReference>
<dbReference type="Gene3D" id="3.40.50.2000">
    <property type="entry name" value="Glycogen Phosphorylase B"/>
    <property type="match status" value="2"/>
</dbReference>
<keyword evidence="2" id="KW-0808">Transferase</keyword>